<dbReference type="SMART" id="SM00020">
    <property type="entry name" value="Tryp_SPc"/>
    <property type="match status" value="1"/>
</dbReference>
<evidence type="ECO:0000256" key="1">
    <source>
        <dbReference type="ARBA" id="ARBA00022670"/>
    </source>
</evidence>
<organism evidence="7 8">
    <name type="scientific">Manduca sexta</name>
    <name type="common">Tobacco hawkmoth</name>
    <name type="synonym">Tobacco hornworm</name>
    <dbReference type="NCBI Taxonomy" id="7130"/>
    <lineage>
        <taxon>Eukaryota</taxon>
        <taxon>Metazoa</taxon>
        <taxon>Ecdysozoa</taxon>
        <taxon>Arthropoda</taxon>
        <taxon>Hexapoda</taxon>
        <taxon>Insecta</taxon>
        <taxon>Pterygota</taxon>
        <taxon>Neoptera</taxon>
        <taxon>Endopterygota</taxon>
        <taxon>Lepidoptera</taxon>
        <taxon>Glossata</taxon>
        <taxon>Ditrysia</taxon>
        <taxon>Bombycoidea</taxon>
        <taxon>Sphingidae</taxon>
        <taxon>Sphinginae</taxon>
        <taxon>Sphingini</taxon>
        <taxon>Manduca</taxon>
    </lineage>
</organism>
<dbReference type="PROSITE" id="PS50240">
    <property type="entry name" value="TRYPSIN_DOM"/>
    <property type="match status" value="1"/>
</dbReference>
<evidence type="ECO:0000259" key="6">
    <source>
        <dbReference type="PROSITE" id="PS50240"/>
    </source>
</evidence>
<keyword evidence="2" id="KW-0378">Hydrolase</keyword>
<dbReference type="GO" id="GO:0005615">
    <property type="term" value="C:extracellular space"/>
    <property type="evidence" value="ECO:0007669"/>
    <property type="project" value="TreeGrafter"/>
</dbReference>
<accession>A0A922A161</accession>
<evidence type="ECO:0000256" key="2">
    <source>
        <dbReference type="ARBA" id="ARBA00022801"/>
    </source>
</evidence>
<keyword evidence="3" id="KW-0720">Serine protease</keyword>
<dbReference type="FunFam" id="2.40.10.10:FF:000002">
    <property type="entry name" value="Transmembrane protease serine"/>
    <property type="match status" value="1"/>
</dbReference>
<feature type="non-terminal residue" evidence="7">
    <location>
        <position position="1"/>
    </location>
</feature>
<gene>
    <name evidence="7" type="ORF">O3G_MSEX015462</name>
</gene>
<reference evidence="7" key="2">
    <citation type="submission" date="2020-12" db="EMBL/GenBank/DDBJ databases">
        <authorList>
            <person name="Kanost M."/>
        </authorList>
    </citation>
    <scope>NUCLEOTIDE SEQUENCE</scope>
</reference>
<dbReference type="GO" id="GO:0004252">
    <property type="term" value="F:serine-type endopeptidase activity"/>
    <property type="evidence" value="ECO:0007669"/>
    <property type="project" value="InterPro"/>
</dbReference>
<dbReference type="AlphaFoldDB" id="A0A922A161"/>
<protein>
    <recommendedName>
        <fullName evidence="6">Peptidase S1 domain-containing protein</fullName>
    </recommendedName>
</protein>
<dbReference type="PANTHER" id="PTHR24264:SF83">
    <property type="entry name" value="COMPLEMENT FACTOR I"/>
    <property type="match status" value="1"/>
</dbReference>
<reference evidence="7" key="1">
    <citation type="journal article" date="2016" name="Insect Biochem. Mol. Biol.">
        <title>Multifaceted biological insights from a draft genome sequence of the tobacco hornworm moth, Manduca sexta.</title>
        <authorList>
            <person name="Kanost M.R."/>
            <person name="Arrese E.L."/>
            <person name="Cao X."/>
            <person name="Chen Y.R."/>
            <person name="Chellapilla S."/>
            <person name="Goldsmith M.R."/>
            <person name="Grosse-Wilde E."/>
            <person name="Heckel D.G."/>
            <person name="Herndon N."/>
            <person name="Jiang H."/>
            <person name="Papanicolaou A."/>
            <person name="Qu J."/>
            <person name="Soulages J.L."/>
            <person name="Vogel H."/>
            <person name="Walters J."/>
            <person name="Waterhouse R.M."/>
            <person name="Ahn S.J."/>
            <person name="Almeida F.C."/>
            <person name="An C."/>
            <person name="Aqrawi P."/>
            <person name="Bretschneider A."/>
            <person name="Bryant W.B."/>
            <person name="Bucks S."/>
            <person name="Chao H."/>
            <person name="Chevignon G."/>
            <person name="Christen J.M."/>
            <person name="Clarke D.F."/>
            <person name="Dittmer N.T."/>
            <person name="Ferguson L.C.F."/>
            <person name="Garavelou S."/>
            <person name="Gordon K.H.J."/>
            <person name="Gunaratna R.T."/>
            <person name="Han Y."/>
            <person name="Hauser F."/>
            <person name="He Y."/>
            <person name="Heidel-Fischer H."/>
            <person name="Hirsh A."/>
            <person name="Hu Y."/>
            <person name="Jiang H."/>
            <person name="Kalra D."/>
            <person name="Klinner C."/>
            <person name="Konig C."/>
            <person name="Kovar C."/>
            <person name="Kroll A.R."/>
            <person name="Kuwar S.S."/>
            <person name="Lee S.L."/>
            <person name="Lehman R."/>
            <person name="Li K."/>
            <person name="Li Z."/>
            <person name="Liang H."/>
            <person name="Lovelace S."/>
            <person name="Lu Z."/>
            <person name="Mansfield J.H."/>
            <person name="McCulloch K.J."/>
            <person name="Mathew T."/>
            <person name="Morton B."/>
            <person name="Muzny D.M."/>
            <person name="Neunemann D."/>
            <person name="Ongeri F."/>
            <person name="Pauchet Y."/>
            <person name="Pu L.L."/>
            <person name="Pyrousis I."/>
            <person name="Rao X.J."/>
            <person name="Redding A."/>
            <person name="Roesel C."/>
            <person name="Sanchez-Gracia A."/>
            <person name="Schaack S."/>
            <person name="Shukla A."/>
            <person name="Tetreau G."/>
            <person name="Wang Y."/>
            <person name="Xiong G.H."/>
            <person name="Traut W."/>
            <person name="Walsh T.K."/>
            <person name="Worley K.C."/>
            <person name="Wu D."/>
            <person name="Wu W."/>
            <person name="Wu Y.Q."/>
            <person name="Zhang X."/>
            <person name="Zou Z."/>
            <person name="Zucker H."/>
            <person name="Briscoe A.D."/>
            <person name="Burmester T."/>
            <person name="Clem R.J."/>
            <person name="Feyereisen R."/>
            <person name="Grimmelikhuijzen C.J.P."/>
            <person name="Hamodrakas S.J."/>
            <person name="Hansson B.S."/>
            <person name="Huguet E."/>
            <person name="Jermiin L.S."/>
            <person name="Lan Q."/>
            <person name="Lehman H.K."/>
            <person name="Lorenzen M."/>
            <person name="Merzendorfer H."/>
            <person name="Michalopoulos I."/>
            <person name="Morton D.B."/>
            <person name="Muthukrishnan S."/>
            <person name="Oakeshott J.G."/>
            <person name="Palmer W."/>
            <person name="Park Y."/>
            <person name="Passarelli A.L."/>
            <person name="Rozas J."/>
            <person name="Schwartz L.M."/>
            <person name="Smith W."/>
            <person name="Southgate A."/>
            <person name="Vilcinskas A."/>
            <person name="Vogt R."/>
            <person name="Wang P."/>
            <person name="Werren J."/>
            <person name="Yu X.Q."/>
            <person name="Zhou J.J."/>
            <person name="Brown S.J."/>
            <person name="Scherer S.E."/>
            <person name="Richards S."/>
            <person name="Blissard G.W."/>
        </authorList>
    </citation>
    <scope>NUCLEOTIDE SEQUENCE</scope>
</reference>
<dbReference type="Proteomes" id="UP000791440">
    <property type="component" value="Unassembled WGS sequence"/>
</dbReference>
<dbReference type="InterPro" id="IPR033116">
    <property type="entry name" value="TRYPSIN_SER"/>
</dbReference>
<dbReference type="EMBL" id="JH669966">
    <property type="protein sequence ID" value="KAG6465878.1"/>
    <property type="molecule type" value="Genomic_DNA"/>
</dbReference>
<evidence type="ECO:0000313" key="8">
    <source>
        <dbReference type="Proteomes" id="UP000791440"/>
    </source>
</evidence>
<evidence type="ECO:0000313" key="7">
    <source>
        <dbReference type="EMBL" id="KAG6465878.1"/>
    </source>
</evidence>
<dbReference type="InterPro" id="IPR050127">
    <property type="entry name" value="Serine_Proteases_S1"/>
</dbReference>
<keyword evidence="8" id="KW-1185">Reference proteome</keyword>
<dbReference type="PROSITE" id="PS00135">
    <property type="entry name" value="TRYPSIN_SER"/>
    <property type="match status" value="1"/>
</dbReference>
<name>A0A922A161_MANSE</name>
<dbReference type="GO" id="GO:0006508">
    <property type="term" value="P:proteolysis"/>
    <property type="evidence" value="ECO:0007669"/>
    <property type="project" value="UniProtKB-KW"/>
</dbReference>
<comment type="caution">
    <text evidence="7">The sequence shown here is derived from an EMBL/GenBank/DDBJ whole genome shotgun (WGS) entry which is preliminary data.</text>
</comment>
<proteinExistence type="inferred from homology"/>
<comment type="similarity">
    <text evidence="5">Belongs to the peptidase S1 family. CLIP subfamily.</text>
</comment>
<evidence type="ECO:0000256" key="4">
    <source>
        <dbReference type="ARBA" id="ARBA00023157"/>
    </source>
</evidence>
<keyword evidence="4" id="KW-1015">Disulfide bond</keyword>
<keyword evidence="1" id="KW-0645">Protease</keyword>
<dbReference type="CDD" id="cd00190">
    <property type="entry name" value="Tryp_SPc"/>
    <property type="match status" value="1"/>
</dbReference>
<evidence type="ECO:0000256" key="3">
    <source>
        <dbReference type="ARBA" id="ARBA00022825"/>
    </source>
</evidence>
<dbReference type="Pfam" id="PF00089">
    <property type="entry name" value="Trypsin"/>
    <property type="match status" value="1"/>
</dbReference>
<sequence>KNPEDYKIRAGSKYCKEGGVIHQVRDIILHKDYKGGKWDNDVAIIWLSEPLTFSDVISAIGMAEVDEEIPNGGECIVTGWGKMSENATESSPTLRRVLVPKISQEDCAEVYNSHGYPITRTMVRAGYLEGGKDACQGDSGGPLVYNNKLSGIVSWGIGCAEPGFPGVYSNVATLREWIDTNINNLKTKHEKITV</sequence>
<evidence type="ECO:0000256" key="5">
    <source>
        <dbReference type="ARBA" id="ARBA00024195"/>
    </source>
</evidence>
<dbReference type="InterPro" id="IPR001254">
    <property type="entry name" value="Trypsin_dom"/>
</dbReference>
<feature type="domain" description="Peptidase S1" evidence="6">
    <location>
        <begin position="1"/>
        <end position="183"/>
    </location>
</feature>
<dbReference type="PANTHER" id="PTHR24264">
    <property type="entry name" value="TRYPSIN-RELATED"/>
    <property type="match status" value="1"/>
</dbReference>